<feature type="domain" description="LTD" evidence="4">
    <location>
        <begin position="11"/>
        <end position="137"/>
    </location>
</feature>
<dbReference type="InterPro" id="IPR035986">
    <property type="entry name" value="PKD_dom_sf"/>
</dbReference>
<evidence type="ECO:0008006" key="7">
    <source>
        <dbReference type="Google" id="ProtNLM"/>
    </source>
</evidence>
<sequence>MKFFIRIFIFAFFAITPFYAGASLEITEIMYDLSGTDTNREWIEIYNNGEEGVDVSTWIFFEENVNHKITAFQGDTVLVKGRYAVIADKPEKFLIDWPDFAGVILDSYFKNSLKNTGETLILKDKDNNEIDRVEYTSDWGAEGKGNSLQKIGGEWKAAAPTPGSANEASSENTSENPPTEESASPSQEQDIDIVTQMIAATEEKIYADAGADKLAVVGADTEFRGTALGFKKEPLSNARYLWSFGDMEYREGQNVTHFYKYPGEYIAVLEVSSGYKSASDKIVVKVVENKIKVLEADAKFVKIKNDSSFDINISGWFLRGSGNIFLFPKNSFIKSGATLAISSELTKVLVNETFRTIELLYPNGSLVDFYILPYKTPVVSSSGAVALAVKSLNADTDKTPPSQVKPTTTISPLAAAIEGESEKGSVGSVGSVGETLLETAEATSSDMENGIMLAAEDGKDGNLGKWLALAVSLGFLGAVGLYFVRRHGGV</sequence>
<dbReference type="InterPro" id="IPR036415">
    <property type="entry name" value="Lamin_tail_dom_sf"/>
</dbReference>
<feature type="domain" description="PKD" evidence="3">
    <location>
        <begin position="240"/>
        <end position="286"/>
    </location>
</feature>
<protein>
    <recommendedName>
        <fullName evidence="7">PKD domain-containing protein</fullName>
    </recommendedName>
</protein>
<dbReference type="SMART" id="SM00089">
    <property type="entry name" value="PKD"/>
    <property type="match status" value="1"/>
</dbReference>
<keyword evidence="2" id="KW-0812">Transmembrane</keyword>
<comment type="caution">
    <text evidence="5">The sequence shown here is derived from an EMBL/GenBank/DDBJ whole genome shotgun (WGS) entry which is preliminary data.</text>
</comment>
<evidence type="ECO:0000256" key="1">
    <source>
        <dbReference type="SAM" id="MobiDB-lite"/>
    </source>
</evidence>
<dbReference type="Pfam" id="PF00932">
    <property type="entry name" value="LTD"/>
    <property type="match status" value="1"/>
</dbReference>
<feature type="compositionally biased region" description="Low complexity" evidence="1">
    <location>
        <begin position="164"/>
        <end position="176"/>
    </location>
</feature>
<dbReference type="SUPFAM" id="SSF74853">
    <property type="entry name" value="Lamin A/C globular tail domain"/>
    <property type="match status" value="2"/>
</dbReference>
<proteinExistence type="predicted"/>
<feature type="compositionally biased region" description="Polar residues" evidence="1">
    <location>
        <begin position="177"/>
        <end position="188"/>
    </location>
</feature>
<organism evidence="5 6">
    <name type="scientific">Candidatus Terrybacteria bacterium CG10_big_fil_rev_8_21_14_0_10_41_10</name>
    <dbReference type="NCBI Taxonomy" id="1975026"/>
    <lineage>
        <taxon>Bacteria</taxon>
        <taxon>Candidatus Terryibacteriota</taxon>
    </lineage>
</organism>
<dbReference type="PROSITE" id="PS50093">
    <property type="entry name" value="PKD"/>
    <property type="match status" value="1"/>
</dbReference>
<dbReference type="EMBL" id="PFER01000017">
    <property type="protein sequence ID" value="PJE73715.1"/>
    <property type="molecule type" value="Genomic_DNA"/>
</dbReference>
<dbReference type="InterPro" id="IPR000601">
    <property type="entry name" value="PKD_dom"/>
</dbReference>
<evidence type="ECO:0000313" key="5">
    <source>
        <dbReference type="EMBL" id="PJE73715.1"/>
    </source>
</evidence>
<evidence type="ECO:0000256" key="2">
    <source>
        <dbReference type="SAM" id="Phobius"/>
    </source>
</evidence>
<dbReference type="InterPro" id="IPR001322">
    <property type="entry name" value="Lamin_tail_dom"/>
</dbReference>
<dbReference type="PROSITE" id="PS51841">
    <property type="entry name" value="LTD"/>
    <property type="match status" value="1"/>
</dbReference>
<feature type="transmembrane region" description="Helical" evidence="2">
    <location>
        <begin position="466"/>
        <end position="484"/>
    </location>
</feature>
<evidence type="ECO:0000313" key="6">
    <source>
        <dbReference type="Proteomes" id="UP000230959"/>
    </source>
</evidence>
<reference evidence="6" key="1">
    <citation type="submission" date="2017-09" db="EMBL/GenBank/DDBJ databases">
        <title>Depth-based differentiation of microbial function through sediment-hosted aquifers and enrichment of novel symbionts in the deep terrestrial subsurface.</title>
        <authorList>
            <person name="Probst A.J."/>
            <person name="Ladd B."/>
            <person name="Jarett J.K."/>
            <person name="Geller-Mcgrath D.E."/>
            <person name="Sieber C.M.K."/>
            <person name="Emerson J.B."/>
            <person name="Anantharaman K."/>
            <person name="Thomas B.C."/>
            <person name="Malmstrom R."/>
            <person name="Stieglmeier M."/>
            <person name="Klingl A."/>
            <person name="Woyke T."/>
            <person name="Ryan C.M."/>
            <person name="Banfield J.F."/>
        </authorList>
    </citation>
    <scope>NUCLEOTIDE SEQUENCE [LARGE SCALE GENOMIC DNA]</scope>
</reference>
<keyword evidence="2" id="KW-0472">Membrane</keyword>
<dbReference type="CDD" id="cd00146">
    <property type="entry name" value="PKD"/>
    <property type="match status" value="1"/>
</dbReference>
<feature type="region of interest" description="Disordered" evidence="1">
    <location>
        <begin position="156"/>
        <end position="189"/>
    </location>
</feature>
<gene>
    <name evidence="5" type="ORF">COV02_01095</name>
</gene>
<evidence type="ECO:0000259" key="4">
    <source>
        <dbReference type="PROSITE" id="PS51841"/>
    </source>
</evidence>
<dbReference type="Proteomes" id="UP000230959">
    <property type="component" value="Unassembled WGS sequence"/>
</dbReference>
<dbReference type="Gene3D" id="2.60.40.1260">
    <property type="entry name" value="Lamin Tail domain"/>
    <property type="match status" value="1"/>
</dbReference>
<evidence type="ECO:0000259" key="3">
    <source>
        <dbReference type="PROSITE" id="PS50093"/>
    </source>
</evidence>
<dbReference type="Gene3D" id="2.60.40.10">
    <property type="entry name" value="Immunoglobulins"/>
    <property type="match status" value="1"/>
</dbReference>
<dbReference type="InterPro" id="IPR013783">
    <property type="entry name" value="Ig-like_fold"/>
</dbReference>
<dbReference type="InterPro" id="IPR022409">
    <property type="entry name" value="PKD/Chitinase_dom"/>
</dbReference>
<keyword evidence="2" id="KW-1133">Transmembrane helix</keyword>
<accession>A0A2M8LAV1</accession>
<dbReference type="SUPFAM" id="SSF49299">
    <property type="entry name" value="PKD domain"/>
    <property type="match status" value="1"/>
</dbReference>
<dbReference type="Pfam" id="PF18911">
    <property type="entry name" value="PKD_4"/>
    <property type="match status" value="1"/>
</dbReference>
<name>A0A2M8LAV1_9BACT</name>
<dbReference type="AlphaFoldDB" id="A0A2M8LAV1"/>